<dbReference type="Gene3D" id="3.40.830.10">
    <property type="entry name" value="LigB-like"/>
    <property type="match status" value="1"/>
</dbReference>
<dbReference type="PATRIC" id="fig|431306.5.peg.713"/>
<dbReference type="Proteomes" id="UP000657200">
    <property type="component" value="Unassembled WGS sequence"/>
</dbReference>
<keyword evidence="10" id="KW-1185">Reference proteome</keyword>
<reference evidence="8 10" key="3">
    <citation type="journal article" date="2020" name="Int. J. Syst. Evol. Microbiol.">
        <title>Novel acetic acid bacteria from cider fermentations: Acetobacter conturbans sp. nov. and Acetobacter fallax sp. nov.</title>
        <authorList>
            <person name="Sombolestani A.S."/>
            <person name="Cleenwerck I."/>
            <person name="Cnockaert M."/>
            <person name="Borremans W."/>
            <person name="Wieme A.D."/>
            <person name="De Vuyst L."/>
            <person name="Vandamme P."/>
        </authorList>
    </citation>
    <scope>NUCLEOTIDE SEQUENCE [LARGE SCALE GENOMIC DNA]</scope>
    <source>
        <strain evidence="8 10">LMG 23848</strain>
    </source>
</reference>
<dbReference type="GO" id="GO:0016702">
    <property type="term" value="F:oxidoreductase activity, acting on single donors with incorporation of molecular oxygen, incorporation of two atoms of oxygen"/>
    <property type="evidence" value="ECO:0007669"/>
    <property type="project" value="UniProtKB-ARBA"/>
</dbReference>
<evidence type="ECO:0000313" key="8">
    <source>
        <dbReference type="EMBL" id="NHO39324.1"/>
    </source>
</evidence>
<evidence type="ECO:0000256" key="2">
    <source>
        <dbReference type="ARBA" id="ARBA00007581"/>
    </source>
</evidence>
<dbReference type="CDD" id="cd07363">
    <property type="entry name" value="45_DOPA_Dioxygenase"/>
    <property type="match status" value="1"/>
</dbReference>
<keyword evidence="3" id="KW-0479">Metal-binding</keyword>
<accession>A0A0U5F1Z7</accession>
<comment type="similarity">
    <text evidence="2">Belongs to the DODA-type extradiol aromatic ring-opening dioxygenase family.</text>
</comment>
<evidence type="ECO:0000313" key="10">
    <source>
        <dbReference type="Proteomes" id="UP000657200"/>
    </source>
</evidence>
<reference evidence="7" key="2">
    <citation type="submission" date="2014-09" db="EMBL/GenBank/DDBJ databases">
        <authorList>
            <person name="Magalhaes I.L.F."/>
            <person name="Oliveira U."/>
            <person name="Santos F.R."/>
            <person name="Vidigal T.H.D.A."/>
            <person name="Brescovit A.D."/>
            <person name="Santos A.J."/>
        </authorList>
    </citation>
    <scope>NUCLEOTIDE SEQUENCE</scope>
    <source>
        <strain evidence="7">LMG 23848T</strain>
    </source>
</reference>
<dbReference type="EMBL" id="LN609302">
    <property type="protein sequence ID" value="CEF54348.1"/>
    <property type="molecule type" value="Genomic_DNA"/>
</dbReference>
<dbReference type="AlphaFoldDB" id="A0A0U5F1Z7"/>
<keyword evidence="4" id="KW-0862">Zinc</keyword>
<dbReference type="STRING" id="431306.AGA_732"/>
<dbReference type="SUPFAM" id="SSF53213">
    <property type="entry name" value="LigB-like"/>
    <property type="match status" value="1"/>
</dbReference>
<dbReference type="GO" id="GO:0008270">
    <property type="term" value="F:zinc ion binding"/>
    <property type="evidence" value="ECO:0007669"/>
    <property type="project" value="InterPro"/>
</dbReference>
<gene>
    <name evidence="7" type="ORF">AGA_732</name>
    <name evidence="8" type="ORF">GOB80_06420</name>
</gene>
<dbReference type="PANTHER" id="PTHR30096">
    <property type="entry name" value="4,5-DOPA DIOXYGENASE EXTRADIOL-LIKE PROTEIN"/>
    <property type="match status" value="1"/>
</dbReference>
<evidence type="ECO:0000256" key="5">
    <source>
        <dbReference type="ARBA" id="ARBA00023002"/>
    </source>
</evidence>
<keyword evidence="5" id="KW-0560">Oxidoreductase</keyword>
<keyword evidence="8" id="KW-0223">Dioxygenase</keyword>
<dbReference type="GO" id="GO:0008198">
    <property type="term" value="F:ferrous iron binding"/>
    <property type="evidence" value="ECO:0007669"/>
    <property type="project" value="InterPro"/>
</dbReference>
<evidence type="ECO:0000313" key="7">
    <source>
        <dbReference type="EMBL" id="CEF54348.1"/>
    </source>
</evidence>
<name>A0A0U5F1Z7_9PROT</name>
<dbReference type="RefSeq" id="WP_059022994.1">
    <property type="nucleotide sequence ID" value="NZ_LN609302.1"/>
</dbReference>
<dbReference type="PIRSF" id="PIRSF006157">
    <property type="entry name" value="Doxgns_DODA"/>
    <property type="match status" value="1"/>
</dbReference>
<proteinExistence type="inferred from homology"/>
<evidence type="ECO:0000256" key="3">
    <source>
        <dbReference type="ARBA" id="ARBA00022723"/>
    </source>
</evidence>
<dbReference type="PANTHER" id="PTHR30096:SF0">
    <property type="entry name" value="4,5-DOPA DIOXYGENASE EXTRADIOL-LIKE PROTEIN"/>
    <property type="match status" value="1"/>
</dbReference>
<reference evidence="9" key="1">
    <citation type="submission" date="2014-09" db="EMBL/GenBank/DDBJ databases">
        <authorList>
            <person name="Illeghems K.G."/>
        </authorList>
    </citation>
    <scope>NUCLEOTIDE SEQUENCE [LARGE SCALE GENOMIC DNA]</scope>
    <source>
        <strain evidence="9">LMG 23848T</strain>
    </source>
</reference>
<feature type="domain" description="Extradiol ring-cleavage dioxygenase class III enzyme subunit B" evidence="6">
    <location>
        <begin position="46"/>
        <end position="251"/>
    </location>
</feature>
<dbReference type="InterPro" id="IPR014436">
    <property type="entry name" value="Extradiol_dOase_DODA"/>
</dbReference>
<evidence type="ECO:0000259" key="6">
    <source>
        <dbReference type="Pfam" id="PF02900"/>
    </source>
</evidence>
<dbReference type="Pfam" id="PF02900">
    <property type="entry name" value="LigB"/>
    <property type="match status" value="1"/>
</dbReference>
<evidence type="ECO:0000256" key="4">
    <source>
        <dbReference type="ARBA" id="ARBA00022833"/>
    </source>
</evidence>
<sequence>MPHPSPKKQPSLFIPHGGGPCFFMDWPQTWDHMAAFLRGLAGSLPQKPDAIVVVSGHWEEQGVTVTSSLHPNLIYDYYGFPPHTYALQYPAPGNPALAQRVRMLLEDAGIASAENAQRGFDHGVFIPFMLAFPQADIPIVELSLQADLDPAAHLAIGAALAPLRANNVLIVGTGLSYHNLSHFMNGSPLTDQPAKEFDAWLTRTVCAPPPERTLGLVQWAQAPGARVCHPRAEHLLPLMVAAGAAGQDHGQQIYSDTVLGKALSGYRFG</sequence>
<comment type="cofactor">
    <cofactor evidence="1">
        <name>Zn(2+)</name>
        <dbReference type="ChEBI" id="CHEBI:29105"/>
    </cofactor>
</comment>
<evidence type="ECO:0000313" key="9">
    <source>
        <dbReference type="Proteomes" id="UP000068250"/>
    </source>
</evidence>
<dbReference type="EMBL" id="WOTE01000003">
    <property type="protein sequence ID" value="NHO39324.1"/>
    <property type="molecule type" value="Genomic_DNA"/>
</dbReference>
<dbReference type="Proteomes" id="UP000068250">
    <property type="component" value="Chromosome I"/>
</dbReference>
<dbReference type="OrthoDB" id="9790889at2"/>
<dbReference type="InterPro" id="IPR004183">
    <property type="entry name" value="Xdiol_dOase_suB"/>
</dbReference>
<evidence type="ECO:0000256" key="1">
    <source>
        <dbReference type="ARBA" id="ARBA00001947"/>
    </source>
</evidence>
<organism evidence="7 9">
    <name type="scientific">Acetobacter ghanensis</name>
    <dbReference type="NCBI Taxonomy" id="431306"/>
    <lineage>
        <taxon>Bacteria</taxon>
        <taxon>Pseudomonadati</taxon>
        <taxon>Pseudomonadota</taxon>
        <taxon>Alphaproteobacteria</taxon>
        <taxon>Acetobacterales</taxon>
        <taxon>Acetobacteraceae</taxon>
        <taxon>Acetobacter</taxon>
    </lineage>
</organism>
<protein>
    <submittedName>
        <fullName evidence="8">Dioxygenase</fullName>
    </submittedName>
</protein>